<dbReference type="InterPro" id="IPR050833">
    <property type="entry name" value="Poly_Biosynth_Transport"/>
</dbReference>
<reference evidence="7" key="1">
    <citation type="submission" date="2022-02" db="EMBL/GenBank/DDBJ databases">
        <title>Acinetobacter A3.8 sp. nov., isolated from Sediment (Zhairuo Island).</title>
        <authorList>
            <person name="Zheng K."/>
        </authorList>
    </citation>
    <scope>NUCLEOTIDE SEQUENCE</scope>
    <source>
        <strain evidence="7">A3.8</strain>
    </source>
</reference>
<evidence type="ECO:0000256" key="1">
    <source>
        <dbReference type="ARBA" id="ARBA00004651"/>
    </source>
</evidence>
<dbReference type="RefSeq" id="WP_241571048.1">
    <property type="nucleotide sequence ID" value="NZ_JAKUML010000007.1"/>
</dbReference>
<feature type="transmembrane region" description="Helical" evidence="6">
    <location>
        <begin position="296"/>
        <end position="316"/>
    </location>
</feature>
<comment type="caution">
    <text evidence="7">The sequence shown here is derived from an EMBL/GenBank/DDBJ whole genome shotgun (WGS) entry which is preliminary data.</text>
</comment>
<name>A0A9X1WXJ5_9GAMM</name>
<feature type="transmembrane region" description="Helical" evidence="6">
    <location>
        <begin position="72"/>
        <end position="92"/>
    </location>
</feature>
<feature type="transmembrane region" description="Helical" evidence="6">
    <location>
        <begin position="153"/>
        <end position="172"/>
    </location>
</feature>
<feature type="transmembrane region" description="Helical" evidence="6">
    <location>
        <begin position="356"/>
        <end position="380"/>
    </location>
</feature>
<dbReference type="AlphaFoldDB" id="A0A9X1WXJ5"/>
<evidence type="ECO:0000313" key="8">
    <source>
        <dbReference type="Proteomes" id="UP001139701"/>
    </source>
</evidence>
<feature type="transmembrane region" description="Helical" evidence="6">
    <location>
        <begin position="192"/>
        <end position="210"/>
    </location>
</feature>
<evidence type="ECO:0000256" key="4">
    <source>
        <dbReference type="ARBA" id="ARBA00022989"/>
    </source>
</evidence>
<feature type="transmembrane region" description="Helical" evidence="6">
    <location>
        <begin position="7"/>
        <end position="31"/>
    </location>
</feature>
<feature type="transmembrane region" description="Helical" evidence="6">
    <location>
        <begin position="222"/>
        <end position="242"/>
    </location>
</feature>
<dbReference type="EMBL" id="JAKUML010000007">
    <property type="protein sequence ID" value="MCJ8146353.1"/>
    <property type="molecule type" value="Genomic_DNA"/>
</dbReference>
<keyword evidence="5 6" id="KW-0472">Membrane</keyword>
<feature type="transmembrane region" description="Helical" evidence="6">
    <location>
        <begin position="37"/>
        <end position="57"/>
    </location>
</feature>
<accession>A0A9X1WXJ5</accession>
<feature type="transmembrane region" description="Helical" evidence="6">
    <location>
        <begin position="263"/>
        <end position="284"/>
    </location>
</feature>
<evidence type="ECO:0000256" key="6">
    <source>
        <dbReference type="SAM" id="Phobius"/>
    </source>
</evidence>
<keyword evidence="3 6" id="KW-0812">Transmembrane</keyword>
<dbReference type="InterPro" id="IPR002797">
    <property type="entry name" value="Polysacc_synth"/>
</dbReference>
<feature type="transmembrane region" description="Helical" evidence="6">
    <location>
        <begin position="328"/>
        <end position="350"/>
    </location>
</feature>
<keyword evidence="4 6" id="KW-1133">Transmembrane helix</keyword>
<keyword evidence="2" id="KW-1003">Cell membrane</keyword>
<comment type="subcellular location">
    <subcellularLocation>
        <location evidence="1">Cell membrane</location>
        <topology evidence="1">Multi-pass membrane protein</topology>
    </subcellularLocation>
</comment>
<feature type="transmembrane region" description="Helical" evidence="6">
    <location>
        <begin position="98"/>
        <end position="117"/>
    </location>
</feature>
<dbReference type="GO" id="GO:0005886">
    <property type="term" value="C:plasma membrane"/>
    <property type="evidence" value="ECO:0007669"/>
    <property type="project" value="UniProtKB-SubCell"/>
</dbReference>
<organism evidence="7 8">
    <name type="scientific">Acinetobacter sedimenti</name>
    <dbReference type="NCBI Taxonomy" id="2919922"/>
    <lineage>
        <taxon>Bacteria</taxon>
        <taxon>Pseudomonadati</taxon>
        <taxon>Pseudomonadota</taxon>
        <taxon>Gammaproteobacteria</taxon>
        <taxon>Moraxellales</taxon>
        <taxon>Moraxellaceae</taxon>
        <taxon>Acinetobacter</taxon>
    </lineage>
</organism>
<evidence type="ECO:0000256" key="2">
    <source>
        <dbReference type="ARBA" id="ARBA00022475"/>
    </source>
</evidence>
<sequence>MKILRNNFILIGLSEFFAKGLSWLSLAIIPFFTPPEIYGEIVLFYSIIIFFMPIYLFGQDRLILKNNPEEEVTNSVVFSILIGLFLGLFFYFSDYFLASFAGLMLAFNKIYLTYFRANESLKSYVLNRISYSIFRFLFVVFTVYFFYSLNNYIFSEIFAVFFATIGLFVICFKSKWKVSFNFFDRLKHGFPLMLHGISLFGIALVDRFILERFTNYETVGNYSFIYIFASGLIFLYSIVGVINEKKIYKSIFLKDLLLNIKSTLVFMFLLGLVGSILSMILYLVLFNFEFVANYDFMLTELIVLLLAHLVLPFYLVSNYFLIQQGRSYLLLLCSFFALMINIILNIILIPRFGLQGAVYSTLFSNIILCIAVLFISYMVFQACKRDI</sequence>
<feature type="transmembrane region" description="Helical" evidence="6">
    <location>
        <begin position="129"/>
        <end position="147"/>
    </location>
</feature>
<dbReference type="PANTHER" id="PTHR30250">
    <property type="entry name" value="PST FAMILY PREDICTED COLANIC ACID TRANSPORTER"/>
    <property type="match status" value="1"/>
</dbReference>
<evidence type="ECO:0000256" key="3">
    <source>
        <dbReference type="ARBA" id="ARBA00022692"/>
    </source>
</evidence>
<dbReference type="Pfam" id="PF01943">
    <property type="entry name" value="Polysacc_synt"/>
    <property type="match status" value="1"/>
</dbReference>
<protein>
    <submittedName>
        <fullName evidence="7">Polysaccharide biosynthesis C-terminal domain-containing protein</fullName>
    </submittedName>
</protein>
<dbReference type="PANTHER" id="PTHR30250:SF11">
    <property type="entry name" value="O-ANTIGEN TRANSPORTER-RELATED"/>
    <property type="match status" value="1"/>
</dbReference>
<dbReference type="Proteomes" id="UP001139701">
    <property type="component" value="Unassembled WGS sequence"/>
</dbReference>
<proteinExistence type="predicted"/>
<evidence type="ECO:0000256" key="5">
    <source>
        <dbReference type="ARBA" id="ARBA00023136"/>
    </source>
</evidence>
<gene>
    <name evidence="7" type="ORF">MKI79_05475</name>
</gene>
<keyword evidence="8" id="KW-1185">Reference proteome</keyword>
<evidence type="ECO:0000313" key="7">
    <source>
        <dbReference type="EMBL" id="MCJ8146353.1"/>
    </source>
</evidence>